<organism evidence="1 2">
    <name type="scientific">Neisseria bacilliformis ATCC BAA-1200</name>
    <dbReference type="NCBI Taxonomy" id="888742"/>
    <lineage>
        <taxon>Bacteria</taxon>
        <taxon>Pseudomonadati</taxon>
        <taxon>Pseudomonadota</taxon>
        <taxon>Betaproteobacteria</taxon>
        <taxon>Neisseriales</taxon>
        <taxon>Neisseriaceae</taxon>
        <taxon>Neisseria</taxon>
    </lineage>
</organism>
<evidence type="ECO:0000313" key="2">
    <source>
        <dbReference type="Proteomes" id="UP000004105"/>
    </source>
</evidence>
<keyword evidence="2" id="KW-1185">Reference proteome</keyword>
<proteinExistence type="predicted"/>
<dbReference type="HOGENOM" id="CLU_3313194_0_0_4"/>
<gene>
    <name evidence="1" type="ORF">HMPREF9123_1867</name>
</gene>
<dbReference type="AlphaFoldDB" id="F2BDR1"/>
<sequence>MFVGHECPTYSTENPQFVFSDGLCAAENACAASGDAPYV</sequence>
<evidence type="ECO:0000313" key="1">
    <source>
        <dbReference type="EMBL" id="EGF10429.1"/>
    </source>
</evidence>
<name>F2BDR1_9NEIS</name>
<accession>F2BDR1</accession>
<comment type="caution">
    <text evidence="1">The sequence shown here is derived from an EMBL/GenBank/DDBJ whole genome shotgun (WGS) entry which is preliminary data.</text>
</comment>
<protein>
    <submittedName>
        <fullName evidence="1">Uncharacterized protein</fullName>
    </submittedName>
</protein>
<reference evidence="1 2" key="1">
    <citation type="submission" date="2011-02" db="EMBL/GenBank/DDBJ databases">
        <authorList>
            <person name="Muzny D."/>
            <person name="Qin X."/>
            <person name="Deng J."/>
            <person name="Jiang H."/>
            <person name="Liu Y."/>
            <person name="Qu J."/>
            <person name="Song X.-Z."/>
            <person name="Zhang L."/>
            <person name="Thornton R."/>
            <person name="Coyle M."/>
            <person name="Francisco L."/>
            <person name="Jackson L."/>
            <person name="Javaid M."/>
            <person name="Korchina V."/>
            <person name="Kovar C."/>
            <person name="Mata R."/>
            <person name="Mathew T."/>
            <person name="Ngo R."/>
            <person name="Nguyen L."/>
            <person name="Nguyen N."/>
            <person name="Okwuonu G."/>
            <person name="Ongeri F."/>
            <person name="Pham C."/>
            <person name="Simmons D."/>
            <person name="Wilczek-Boney K."/>
            <person name="Hale W."/>
            <person name="Jakkamsetti A."/>
            <person name="Pham P."/>
            <person name="Ruth R."/>
            <person name="San Lucas F."/>
            <person name="Warren J."/>
            <person name="Zhang J."/>
            <person name="Zhao Z."/>
            <person name="Zhou C."/>
            <person name="Zhu D."/>
            <person name="Lee S."/>
            <person name="Bess C."/>
            <person name="Blankenburg K."/>
            <person name="Forbes L."/>
            <person name="Fu Q."/>
            <person name="Gubbala S."/>
            <person name="Hirani K."/>
            <person name="Jayaseelan J.C."/>
            <person name="Lara F."/>
            <person name="Munidasa M."/>
            <person name="Palculict T."/>
            <person name="Patil S."/>
            <person name="Pu L.-L."/>
            <person name="Saada N."/>
            <person name="Tang L."/>
            <person name="Weissenberger G."/>
            <person name="Zhu Y."/>
            <person name="Hemphill L."/>
            <person name="Shang Y."/>
            <person name="Youmans B."/>
            <person name="Ayvaz T."/>
            <person name="Ross M."/>
            <person name="Santibanez J."/>
            <person name="Aqrawi P."/>
            <person name="Gross S."/>
            <person name="Joshi V."/>
            <person name="Fowler G."/>
            <person name="Nazareth L."/>
            <person name="Reid J."/>
            <person name="Worley K."/>
            <person name="Petrosino J."/>
            <person name="Highlander S."/>
            <person name="Gibbs R."/>
        </authorList>
    </citation>
    <scope>NUCLEOTIDE SEQUENCE [LARGE SCALE GENOMIC DNA]</scope>
    <source>
        <strain evidence="1 2">ATCC BAA-1200</strain>
    </source>
</reference>
<dbReference type="EMBL" id="AFAY01000038">
    <property type="protein sequence ID" value="EGF10429.1"/>
    <property type="molecule type" value="Genomic_DNA"/>
</dbReference>
<dbReference type="Proteomes" id="UP000004105">
    <property type="component" value="Unassembled WGS sequence"/>
</dbReference>